<dbReference type="HOGENOM" id="CLU_645962_0_0_1"/>
<sequence length="425" mass="50135">MSLSKFKQFLKQFQFEDVSDESNFYEGDYIDETLSKTWRGSGRDWEISLKKEGKKRLNLKIEVSETEEDSEKHIECQYAVFPTHKNSLKMNTIKIYGRAMINEESNPIFRSYHKLSLFHKLRGVSMKDMYMLFEVDIIVFYDKDGIRNLYLGYQHDMPELPRVTINGKEICLPMRKDLLKEFLLPLIHFLLIMSLSKLKQFLKEKLIEDVTKEYEFKETTFLNENSLKTTWDVQEREWEVMMKKCGNGILEVKIESFRATFDMEHHIEFKYGIVLTHNNSLKMNRIFLHGNANINEESSPIFTAYHKLPLFHRLCGVSFKNMYMAFHPDILVFHDNCNIRNLYLTPQALDPESLIIDVGGREISLPVAALKRRSPLLLKALEENEVSEILGNHLEVFFQLMYGVLIQLESWFPVAFLNKFMISRD</sequence>
<accession>G0MMC1</accession>
<dbReference type="EMBL" id="GL379802">
    <property type="protein sequence ID" value="EGT37424.1"/>
    <property type="molecule type" value="Genomic_DNA"/>
</dbReference>
<keyword evidence="2" id="KW-1185">Reference proteome</keyword>
<proteinExistence type="predicted"/>
<dbReference type="InParanoid" id="G0MMC1"/>
<dbReference type="Proteomes" id="UP000008068">
    <property type="component" value="Unassembled WGS sequence"/>
</dbReference>
<dbReference type="AlphaFoldDB" id="G0MMC1"/>
<protein>
    <submittedName>
        <fullName evidence="1">Uncharacterized protein</fullName>
    </submittedName>
</protein>
<gene>
    <name evidence="1" type="ORF">CAEBREN_13156</name>
</gene>
<reference evidence="2" key="1">
    <citation type="submission" date="2011-07" db="EMBL/GenBank/DDBJ databases">
        <authorList>
            <consortium name="Caenorhabditis brenneri Sequencing and Analysis Consortium"/>
            <person name="Wilson R.K."/>
        </authorList>
    </citation>
    <scope>NUCLEOTIDE SEQUENCE [LARGE SCALE GENOMIC DNA]</scope>
    <source>
        <strain evidence="2">PB2801</strain>
    </source>
</reference>
<evidence type="ECO:0000313" key="1">
    <source>
        <dbReference type="EMBL" id="EGT37424.1"/>
    </source>
</evidence>
<name>G0MMC1_CAEBE</name>
<evidence type="ECO:0000313" key="2">
    <source>
        <dbReference type="Proteomes" id="UP000008068"/>
    </source>
</evidence>
<organism evidence="2">
    <name type="scientific">Caenorhabditis brenneri</name>
    <name type="common">Nematode worm</name>
    <dbReference type="NCBI Taxonomy" id="135651"/>
    <lineage>
        <taxon>Eukaryota</taxon>
        <taxon>Metazoa</taxon>
        <taxon>Ecdysozoa</taxon>
        <taxon>Nematoda</taxon>
        <taxon>Chromadorea</taxon>
        <taxon>Rhabditida</taxon>
        <taxon>Rhabditina</taxon>
        <taxon>Rhabditomorpha</taxon>
        <taxon>Rhabditoidea</taxon>
        <taxon>Rhabditidae</taxon>
        <taxon>Peloderinae</taxon>
        <taxon>Caenorhabditis</taxon>
    </lineage>
</organism>